<evidence type="ECO:0000259" key="9">
    <source>
        <dbReference type="Pfam" id="PF00171"/>
    </source>
</evidence>
<accession>A0A3N4IDE4</accession>
<dbReference type="AlphaFoldDB" id="A0A3N4IDE4"/>
<evidence type="ECO:0000256" key="5">
    <source>
        <dbReference type="ARBA" id="ARBA00044146"/>
    </source>
</evidence>
<evidence type="ECO:0000256" key="3">
    <source>
        <dbReference type="ARBA" id="ARBA00023027"/>
    </source>
</evidence>
<evidence type="ECO:0000256" key="4">
    <source>
        <dbReference type="ARBA" id="ARBA00024226"/>
    </source>
</evidence>
<evidence type="ECO:0000256" key="6">
    <source>
        <dbReference type="ARBA" id="ARBA00049194"/>
    </source>
</evidence>
<gene>
    <name evidence="10" type="ORF">BJ508DRAFT_413434</name>
</gene>
<dbReference type="PANTHER" id="PTHR43720">
    <property type="entry name" value="2-AMINOMUCONIC SEMIALDEHYDE DEHYDROGENASE"/>
    <property type="match status" value="1"/>
</dbReference>
<evidence type="ECO:0000256" key="1">
    <source>
        <dbReference type="ARBA" id="ARBA00009986"/>
    </source>
</evidence>
<dbReference type="EMBL" id="ML119664">
    <property type="protein sequence ID" value="RPA83487.1"/>
    <property type="molecule type" value="Genomic_DNA"/>
</dbReference>
<keyword evidence="3" id="KW-0520">NAD</keyword>
<proteinExistence type="inferred from homology"/>
<dbReference type="STRING" id="1160509.A0A3N4IDE4"/>
<dbReference type="FunFam" id="3.40.605.10:FF:000026">
    <property type="entry name" value="Aldehyde dehydrogenase, putative"/>
    <property type="match status" value="1"/>
</dbReference>
<evidence type="ECO:0000256" key="2">
    <source>
        <dbReference type="ARBA" id="ARBA00023002"/>
    </source>
</evidence>
<dbReference type="InterPro" id="IPR029510">
    <property type="entry name" value="Ald_DH_CS_GLU"/>
</dbReference>
<name>A0A3N4IDE4_ASCIM</name>
<dbReference type="GO" id="GO:0019413">
    <property type="term" value="P:acetate biosynthetic process"/>
    <property type="evidence" value="ECO:0007669"/>
    <property type="project" value="UniProtKB-ARBA"/>
</dbReference>
<keyword evidence="11" id="KW-1185">Reference proteome</keyword>
<dbReference type="OrthoDB" id="310895at2759"/>
<dbReference type="Gene3D" id="3.40.605.10">
    <property type="entry name" value="Aldehyde Dehydrogenase, Chain A, domain 1"/>
    <property type="match status" value="1"/>
</dbReference>
<dbReference type="SUPFAM" id="SSF53720">
    <property type="entry name" value="ALDH-like"/>
    <property type="match status" value="1"/>
</dbReference>
<dbReference type="CDD" id="cd07091">
    <property type="entry name" value="ALDH_F1-2_Ald2-like"/>
    <property type="match status" value="1"/>
</dbReference>
<dbReference type="InterPro" id="IPR015590">
    <property type="entry name" value="Aldehyde_DH_dom"/>
</dbReference>
<dbReference type="FunFam" id="3.40.605.10:FF:000050">
    <property type="entry name" value="Aldehyde dehydrogenase, mitochondrial"/>
    <property type="match status" value="1"/>
</dbReference>
<dbReference type="Proteomes" id="UP000275078">
    <property type="component" value="Unassembled WGS sequence"/>
</dbReference>
<sequence>MSLPLQVELTAPNGLKYTQPVGLFINNEFVKAKNGGTLETIYPAEESVITSVYAAEKEDVDAAVEAARAAYENPNWSSIDPYERSRLMSKLADLVERDRHILGTIDAWDNGKPYSVAANEDVEEVIRLLRYYAGWADKLYGKTIDVGPQKLAYTLHQPVGVCGQIIPWNYPLLMAGWKLGPALATGNTIILKTAEQTPLSALYLGNLIKEAGFPPGVVNIISGYGKTAGAALASHDDVDKIAFTGSTMTGSIIMKAAAVNLKNITLETGGKSPNIVFADADIDQAVKWSHFGIMGNMGQVCSATSRIYVESSIYEDFIKRFKEHTKTLSVVDHPFSETCYQGPQVTKQQFDKIQQYIETGKSEGARLVAGGERVGEKGFFIEPTIFADVKDDMTISKEEIFGPVVVISSFETEKEVIKRANSSTYGLAASVFTENLKKAHRVAAKVHAGMVWINSSNDSHYAIPFGGVKQSGIGRELGDYALQAYTQVKAVHVNLGNDL</sequence>
<dbReference type="GO" id="GO:0004029">
    <property type="term" value="F:aldehyde dehydrogenase (NAD+) activity"/>
    <property type="evidence" value="ECO:0007669"/>
    <property type="project" value="UniProtKB-EC"/>
</dbReference>
<dbReference type="PROSITE" id="PS00687">
    <property type="entry name" value="ALDEHYDE_DEHYDR_GLU"/>
    <property type="match status" value="1"/>
</dbReference>
<evidence type="ECO:0000313" key="11">
    <source>
        <dbReference type="Proteomes" id="UP000275078"/>
    </source>
</evidence>
<dbReference type="PANTHER" id="PTHR43720:SF2">
    <property type="entry name" value="2-AMINOMUCONIC SEMIALDEHYDE DEHYDROGENASE"/>
    <property type="match status" value="1"/>
</dbReference>
<dbReference type="EC" id="1.2.1.3" evidence="4"/>
<reference evidence="10 11" key="1">
    <citation type="journal article" date="2018" name="Nat. Ecol. Evol.">
        <title>Pezizomycetes genomes reveal the molecular basis of ectomycorrhizal truffle lifestyle.</title>
        <authorList>
            <person name="Murat C."/>
            <person name="Payen T."/>
            <person name="Noel B."/>
            <person name="Kuo A."/>
            <person name="Morin E."/>
            <person name="Chen J."/>
            <person name="Kohler A."/>
            <person name="Krizsan K."/>
            <person name="Balestrini R."/>
            <person name="Da Silva C."/>
            <person name="Montanini B."/>
            <person name="Hainaut M."/>
            <person name="Levati E."/>
            <person name="Barry K.W."/>
            <person name="Belfiori B."/>
            <person name="Cichocki N."/>
            <person name="Clum A."/>
            <person name="Dockter R.B."/>
            <person name="Fauchery L."/>
            <person name="Guy J."/>
            <person name="Iotti M."/>
            <person name="Le Tacon F."/>
            <person name="Lindquist E.A."/>
            <person name="Lipzen A."/>
            <person name="Malagnac F."/>
            <person name="Mello A."/>
            <person name="Molinier V."/>
            <person name="Miyauchi S."/>
            <person name="Poulain J."/>
            <person name="Riccioni C."/>
            <person name="Rubini A."/>
            <person name="Sitrit Y."/>
            <person name="Splivallo R."/>
            <person name="Traeger S."/>
            <person name="Wang M."/>
            <person name="Zifcakova L."/>
            <person name="Wipf D."/>
            <person name="Zambonelli A."/>
            <person name="Paolocci F."/>
            <person name="Nowrousian M."/>
            <person name="Ottonello S."/>
            <person name="Baldrian P."/>
            <person name="Spatafora J.W."/>
            <person name="Henrissat B."/>
            <person name="Nagy L.G."/>
            <person name="Aury J.M."/>
            <person name="Wincker P."/>
            <person name="Grigoriev I.V."/>
            <person name="Bonfante P."/>
            <person name="Martin F.M."/>
        </authorList>
    </citation>
    <scope>NUCLEOTIDE SEQUENCE [LARGE SCALE GENOMIC DNA]</scope>
    <source>
        <strain evidence="10 11">RN42</strain>
    </source>
</reference>
<feature type="active site" evidence="7">
    <location>
        <position position="267"/>
    </location>
</feature>
<dbReference type="GO" id="GO:0006598">
    <property type="term" value="P:polyamine catabolic process"/>
    <property type="evidence" value="ECO:0007669"/>
    <property type="project" value="TreeGrafter"/>
</dbReference>
<dbReference type="InterPro" id="IPR016162">
    <property type="entry name" value="Ald_DH_N"/>
</dbReference>
<organism evidence="10 11">
    <name type="scientific">Ascobolus immersus RN42</name>
    <dbReference type="NCBI Taxonomy" id="1160509"/>
    <lineage>
        <taxon>Eukaryota</taxon>
        <taxon>Fungi</taxon>
        <taxon>Dikarya</taxon>
        <taxon>Ascomycota</taxon>
        <taxon>Pezizomycotina</taxon>
        <taxon>Pezizomycetes</taxon>
        <taxon>Pezizales</taxon>
        <taxon>Ascobolaceae</taxon>
        <taxon>Ascobolus</taxon>
    </lineage>
</organism>
<keyword evidence="2 8" id="KW-0560">Oxidoreductase</keyword>
<feature type="domain" description="Aldehyde dehydrogenase" evidence="9">
    <location>
        <begin position="30"/>
        <end position="491"/>
    </location>
</feature>
<dbReference type="InterPro" id="IPR016163">
    <property type="entry name" value="Ald_DH_C"/>
</dbReference>
<dbReference type="FunFam" id="3.40.309.10:FF:000001">
    <property type="entry name" value="Mitochondrial aldehyde dehydrogenase 2"/>
    <property type="match status" value="1"/>
</dbReference>
<dbReference type="Pfam" id="PF00171">
    <property type="entry name" value="Aldedh"/>
    <property type="match status" value="1"/>
</dbReference>
<comment type="similarity">
    <text evidence="1 8">Belongs to the aldehyde dehydrogenase family.</text>
</comment>
<comment type="catalytic activity">
    <reaction evidence="6">
        <text>an aldehyde + NAD(+) + H2O = a carboxylate + NADH + 2 H(+)</text>
        <dbReference type="Rhea" id="RHEA:16185"/>
        <dbReference type="ChEBI" id="CHEBI:15377"/>
        <dbReference type="ChEBI" id="CHEBI:15378"/>
        <dbReference type="ChEBI" id="CHEBI:17478"/>
        <dbReference type="ChEBI" id="CHEBI:29067"/>
        <dbReference type="ChEBI" id="CHEBI:57540"/>
        <dbReference type="ChEBI" id="CHEBI:57945"/>
        <dbReference type="EC" id="1.2.1.3"/>
    </reaction>
</comment>
<evidence type="ECO:0000256" key="8">
    <source>
        <dbReference type="RuleBase" id="RU003345"/>
    </source>
</evidence>
<protein>
    <recommendedName>
        <fullName evidence="5">Aldehyde dehydrogenase</fullName>
        <ecNumber evidence="4">1.2.1.3</ecNumber>
    </recommendedName>
</protein>
<evidence type="ECO:0000313" key="10">
    <source>
        <dbReference type="EMBL" id="RPA83487.1"/>
    </source>
</evidence>
<dbReference type="Gene3D" id="3.40.309.10">
    <property type="entry name" value="Aldehyde Dehydrogenase, Chain A, domain 2"/>
    <property type="match status" value="1"/>
</dbReference>
<evidence type="ECO:0000256" key="7">
    <source>
        <dbReference type="PROSITE-ProRule" id="PRU10007"/>
    </source>
</evidence>
<dbReference type="InterPro" id="IPR016161">
    <property type="entry name" value="Ald_DH/histidinol_DH"/>
</dbReference>